<evidence type="ECO:0000256" key="1">
    <source>
        <dbReference type="ARBA" id="ARBA00023239"/>
    </source>
</evidence>
<feature type="domain" description="Amidohydrolase-related" evidence="2">
    <location>
        <begin position="16"/>
        <end position="291"/>
    </location>
</feature>
<reference evidence="3 4" key="1">
    <citation type="submission" date="2023-03" db="EMBL/GenBank/DDBJ databases">
        <title>Altererythrobacter sp. CAU 1644 isolated from sand.</title>
        <authorList>
            <person name="Kim W."/>
        </authorList>
    </citation>
    <scope>NUCLEOTIDE SEQUENCE [LARGE SCALE GENOMIC DNA]</scope>
    <source>
        <strain evidence="3 4">CAU 1644</strain>
    </source>
</reference>
<dbReference type="InterPro" id="IPR032465">
    <property type="entry name" value="ACMSD"/>
</dbReference>
<name>A0ABY8FRY6_9SPHN</name>
<accession>A0ABY8FRY6</accession>
<dbReference type="Proteomes" id="UP001215827">
    <property type="component" value="Chromosome"/>
</dbReference>
<evidence type="ECO:0000313" key="4">
    <source>
        <dbReference type="Proteomes" id="UP001215827"/>
    </source>
</evidence>
<dbReference type="InterPro" id="IPR032466">
    <property type="entry name" value="Metal_Hydrolase"/>
</dbReference>
<proteinExistence type="predicted"/>
<dbReference type="Gene3D" id="3.20.20.140">
    <property type="entry name" value="Metal-dependent hydrolases"/>
    <property type="match status" value="1"/>
</dbReference>
<organism evidence="3 4">
    <name type="scientific">Altererythrobacter arenosus</name>
    <dbReference type="NCBI Taxonomy" id="3032592"/>
    <lineage>
        <taxon>Bacteria</taxon>
        <taxon>Pseudomonadati</taxon>
        <taxon>Pseudomonadota</taxon>
        <taxon>Alphaproteobacteria</taxon>
        <taxon>Sphingomonadales</taxon>
        <taxon>Erythrobacteraceae</taxon>
        <taxon>Altererythrobacter</taxon>
    </lineage>
</organism>
<gene>
    <name evidence="3" type="ORF">P7228_09175</name>
</gene>
<sequence>MSITLASSLLASLGLIDVHRHAAWPDGDYDTVREEQLVEMASDDVIVAVVAVTTPEEVDRWQMPGIIVGVSLACPRNLSEPRYKCFPATEGWADLAWLEEQVFLGKVRALHELGPSYYGISPANPRLEPYWALAERFDIPVGIHTQRGPRPGGRFSTRSDPNCCPDFDPEMGNPELLRPVLAKHPNLRIWLQHVGSGNADYDTFWPETLKLLHDFPNVYVDLSITNGAMPVDQYEATLKTLIDAGFGDRIMFGSDNLPIKPILARLDSFDWLGDAQKAAILHGNAERFFRITE</sequence>
<keyword evidence="1" id="KW-0456">Lyase</keyword>
<evidence type="ECO:0000259" key="2">
    <source>
        <dbReference type="Pfam" id="PF04909"/>
    </source>
</evidence>
<dbReference type="InterPro" id="IPR006680">
    <property type="entry name" value="Amidohydro-rel"/>
</dbReference>
<keyword evidence="4" id="KW-1185">Reference proteome</keyword>
<evidence type="ECO:0000313" key="3">
    <source>
        <dbReference type="EMBL" id="WFL76171.1"/>
    </source>
</evidence>
<dbReference type="EMBL" id="CP121106">
    <property type="protein sequence ID" value="WFL76171.1"/>
    <property type="molecule type" value="Genomic_DNA"/>
</dbReference>
<dbReference type="RefSeq" id="WP_278014937.1">
    <property type="nucleotide sequence ID" value="NZ_CP121106.1"/>
</dbReference>
<dbReference type="SUPFAM" id="SSF51556">
    <property type="entry name" value="Metallo-dependent hydrolases"/>
    <property type="match status" value="1"/>
</dbReference>
<dbReference type="PANTHER" id="PTHR21240:SF28">
    <property type="entry name" value="ISO-OROTATE DECARBOXYLASE (EUROFUNG)"/>
    <property type="match status" value="1"/>
</dbReference>
<dbReference type="Pfam" id="PF04909">
    <property type="entry name" value="Amidohydro_2"/>
    <property type="match status" value="1"/>
</dbReference>
<dbReference type="PANTHER" id="PTHR21240">
    <property type="entry name" value="2-AMINO-3-CARBOXYLMUCONATE-6-SEMIALDEHYDE DECARBOXYLASE"/>
    <property type="match status" value="1"/>
</dbReference>
<protein>
    <submittedName>
        <fullName evidence="3">Amidohydrolase family protein</fullName>
    </submittedName>
</protein>